<dbReference type="Proteomes" id="UP000770785">
    <property type="component" value="Unassembled WGS sequence"/>
</dbReference>
<dbReference type="SMART" id="SM00846">
    <property type="entry name" value="Gp_dh_N"/>
    <property type="match status" value="1"/>
</dbReference>
<comment type="similarity">
    <text evidence="1 3">Belongs to the glyceraldehyde-3-phosphate dehydrogenase family.</text>
</comment>
<evidence type="ECO:0000256" key="3">
    <source>
        <dbReference type="RuleBase" id="RU000397"/>
    </source>
</evidence>
<evidence type="ECO:0000256" key="1">
    <source>
        <dbReference type="ARBA" id="ARBA00007406"/>
    </source>
</evidence>
<evidence type="ECO:0000256" key="4">
    <source>
        <dbReference type="RuleBase" id="RU361160"/>
    </source>
</evidence>
<evidence type="ECO:0000313" key="6">
    <source>
        <dbReference type="EMBL" id="NJC28140.1"/>
    </source>
</evidence>
<accession>A0ABX0XFQ4</accession>
<dbReference type="PROSITE" id="PS00071">
    <property type="entry name" value="GAPDH"/>
    <property type="match status" value="1"/>
</dbReference>
<protein>
    <recommendedName>
        <fullName evidence="4">Glyceraldehyde-3-phosphate dehydrogenase</fullName>
        <ecNumber evidence="4">1.2.1.-</ecNumber>
    </recommendedName>
</protein>
<keyword evidence="7" id="KW-1185">Reference proteome</keyword>
<gene>
    <name evidence="6" type="ORF">GGR27_003659</name>
</gene>
<dbReference type="PANTHER" id="PTHR43148">
    <property type="entry name" value="GLYCERALDEHYDE-3-PHOSPHATE DEHYDROGENASE 2"/>
    <property type="match status" value="1"/>
</dbReference>
<organism evidence="6 7">
    <name type="scientific">Neolewinella antarctica</name>
    <dbReference type="NCBI Taxonomy" id="442734"/>
    <lineage>
        <taxon>Bacteria</taxon>
        <taxon>Pseudomonadati</taxon>
        <taxon>Bacteroidota</taxon>
        <taxon>Saprospiria</taxon>
        <taxon>Saprospirales</taxon>
        <taxon>Lewinellaceae</taxon>
        <taxon>Neolewinella</taxon>
    </lineage>
</organism>
<dbReference type="CDD" id="cd18126">
    <property type="entry name" value="GAPDH_I_C"/>
    <property type="match status" value="1"/>
</dbReference>
<keyword evidence="2 4" id="KW-0560">Oxidoreductase</keyword>
<dbReference type="InterPro" id="IPR020829">
    <property type="entry name" value="GlycerAld_3-P_DH_cat"/>
</dbReference>
<dbReference type="Pfam" id="PF02800">
    <property type="entry name" value="Gp_dh_C"/>
    <property type="match status" value="1"/>
</dbReference>
<dbReference type="InterPro" id="IPR006424">
    <property type="entry name" value="Glyceraldehyde-3-P_DH_1"/>
</dbReference>
<dbReference type="InterPro" id="IPR020828">
    <property type="entry name" value="GlycerAld_3-P_DH_NAD(P)-bd"/>
</dbReference>
<dbReference type="GO" id="GO:0004365">
    <property type="term" value="F:glyceraldehyde-3-phosphate dehydrogenase (NAD+) (phosphorylating) activity"/>
    <property type="evidence" value="ECO:0007669"/>
    <property type="project" value="UniProtKB-EC"/>
</dbReference>
<dbReference type="Pfam" id="PF00044">
    <property type="entry name" value="Gp_dh_N"/>
    <property type="match status" value="1"/>
</dbReference>
<comment type="caution">
    <text evidence="6">The sequence shown here is derived from an EMBL/GenBank/DDBJ whole genome shotgun (WGS) entry which is preliminary data.</text>
</comment>
<dbReference type="Gene3D" id="3.40.50.720">
    <property type="entry name" value="NAD(P)-binding Rossmann-like Domain"/>
    <property type="match status" value="1"/>
</dbReference>
<dbReference type="Gene3D" id="3.30.360.10">
    <property type="entry name" value="Dihydrodipicolinate Reductase, domain 2"/>
    <property type="match status" value="1"/>
</dbReference>
<dbReference type="EC" id="1.2.1.-" evidence="4"/>
<dbReference type="EMBL" id="JAATJH010000008">
    <property type="protein sequence ID" value="NJC28140.1"/>
    <property type="molecule type" value="Genomic_DNA"/>
</dbReference>
<evidence type="ECO:0000259" key="5">
    <source>
        <dbReference type="SMART" id="SM00846"/>
    </source>
</evidence>
<dbReference type="PIRSF" id="PIRSF000149">
    <property type="entry name" value="GAP_DH"/>
    <property type="match status" value="1"/>
</dbReference>
<dbReference type="RefSeq" id="WP_168039863.1">
    <property type="nucleotide sequence ID" value="NZ_JAATJH010000008.1"/>
</dbReference>
<dbReference type="SUPFAM" id="SSF55347">
    <property type="entry name" value="Glyceraldehyde-3-phosphate dehydrogenase-like, C-terminal domain"/>
    <property type="match status" value="1"/>
</dbReference>
<dbReference type="CDD" id="cd05214">
    <property type="entry name" value="GAPDH_I_N"/>
    <property type="match status" value="1"/>
</dbReference>
<name>A0ABX0XFQ4_9BACT</name>
<reference evidence="6 7" key="1">
    <citation type="submission" date="2020-03" db="EMBL/GenBank/DDBJ databases">
        <title>Genomic Encyclopedia of Type Strains, Phase IV (KMG-IV): sequencing the most valuable type-strain genomes for metagenomic binning, comparative biology and taxonomic classification.</title>
        <authorList>
            <person name="Goeker M."/>
        </authorList>
    </citation>
    <scope>NUCLEOTIDE SEQUENCE [LARGE SCALE GENOMIC DNA]</scope>
    <source>
        <strain evidence="6 7">DSM 105096</strain>
    </source>
</reference>
<feature type="domain" description="Glyceraldehyde 3-phosphate dehydrogenase NAD(P) binding" evidence="5">
    <location>
        <begin position="2"/>
        <end position="149"/>
    </location>
</feature>
<dbReference type="NCBIfam" id="TIGR01534">
    <property type="entry name" value="GAPDH-I"/>
    <property type="match status" value="1"/>
</dbReference>
<proteinExistence type="inferred from homology"/>
<sequence length="329" mass="35118">MARIAINGFGRIGRITLRNLLEKGLDVVAINDLTDNATLAHLFQYDSVQGNYAGQVSSDADYIHIDGKKIHALSQPDPAKLPWGDMNIDVVLECTGRFVEKSKANLHIEAGAKKVLISAPGKGDIATVVLGVNEEVINAETKIYSNASCTTNCLAPMVKVLDDAFGLEKGLITTVHAYTADQNIQDGPHKDLRRARAAAINIVPTSTGAAKAVGLVLPHLDGKLDGGAMRVPVPTGSLTDLTAVLKQEVTEEQIHEAFQKAANGSMKGILAFVDAPYVSSDIVGSKYSSLYDKGQTKAMGKLVKVVSWYDNEAGYSARLADLCERIAAM</sequence>
<dbReference type="InterPro" id="IPR036291">
    <property type="entry name" value="NAD(P)-bd_dom_sf"/>
</dbReference>
<dbReference type="PRINTS" id="PR00078">
    <property type="entry name" value="G3PDHDRGNASE"/>
</dbReference>
<dbReference type="SUPFAM" id="SSF51735">
    <property type="entry name" value="NAD(P)-binding Rossmann-fold domains"/>
    <property type="match status" value="1"/>
</dbReference>
<dbReference type="InterPro" id="IPR020831">
    <property type="entry name" value="GlycerAld/Erythrose_P_DH"/>
</dbReference>
<evidence type="ECO:0000256" key="2">
    <source>
        <dbReference type="ARBA" id="ARBA00023002"/>
    </source>
</evidence>
<dbReference type="InterPro" id="IPR020830">
    <property type="entry name" value="GlycerAld_3-P_DH_AS"/>
</dbReference>
<evidence type="ECO:0000313" key="7">
    <source>
        <dbReference type="Proteomes" id="UP000770785"/>
    </source>
</evidence>